<sequence length="57" mass="6512">MPTFPRPHGQVTPAHDDVNHLIRHLMGQPASPSRAEEYRRLLDLWAELTRDDVEPAA</sequence>
<organism evidence="1 2">
    <name type="scientific">Streptomyces sp. 900129855</name>
    <dbReference type="NCBI Taxonomy" id="3155129"/>
    <lineage>
        <taxon>Bacteria</taxon>
        <taxon>Bacillati</taxon>
        <taxon>Actinomycetota</taxon>
        <taxon>Actinomycetes</taxon>
        <taxon>Kitasatosporales</taxon>
        <taxon>Streptomycetaceae</taxon>
        <taxon>Streptomyces</taxon>
    </lineage>
</organism>
<protein>
    <submittedName>
        <fullName evidence="1">Uncharacterized protein</fullName>
    </submittedName>
</protein>
<evidence type="ECO:0000313" key="1">
    <source>
        <dbReference type="EMBL" id="MEU3782693.1"/>
    </source>
</evidence>
<accession>A0ABV2ZJG0</accession>
<dbReference type="RefSeq" id="WP_361703525.1">
    <property type="nucleotide sequence ID" value="NZ_JBEZVE010000009.1"/>
</dbReference>
<reference evidence="1 2" key="1">
    <citation type="submission" date="2024-06" db="EMBL/GenBank/DDBJ databases">
        <title>The Natural Products Discovery Center: Release of the First 8490 Sequenced Strains for Exploring Actinobacteria Biosynthetic Diversity.</title>
        <authorList>
            <person name="Kalkreuter E."/>
            <person name="Kautsar S.A."/>
            <person name="Yang D."/>
            <person name="Bader C.D."/>
            <person name="Teijaro C.N."/>
            <person name="Fluegel L."/>
            <person name="Davis C.M."/>
            <person name="Simpson J.R."/>
            <person name="Lauterbach L."/>
            <person name="Steele A.D."/>
            <person name="Gui C."/>
            <person name="Meng S."/>
            <person name="Li G."/>
            <person name="Viehrig K."/>
            <person name="Ye F."/>
            <person name="Su P."/>
            <person name="Kiefer A.F."/>
            <person name="Nichols A."/>
            <person name="Cepeda A.J."/>
            <person name="Yan W."/>
            <person name="Fan B."/>
            <person name="Jiang Y."/>
            <person name="Adhikari A."/>
            <person name="Zheng C.-J."/>
            <person name="Schuster L."/>
            <person name="Cowan T.M."/>
            <person name="Smanski M.J."/>
            <person name="Chevrette M.G."/>
            <person name="De Carvalho L.P.S."/>
            <person name="Shen B."/>
        </authorList>
    </citation>
    <scope>NUCLEOTIDE SEQUENCE [LARGE SCALE GENOMIC DNA]</scope>
    <source>
        <strain evidence="1 2">NPDC033843</strain>
    </source>
</reference>
<comment type="caution">
    <text evidence="1">The sequence shown here is derived from an EMBL/GenBank/DDBJ whole genome shotgun (WGS) entry which is preliminary data.</text>
</comment>
<evidence type="ECO:0000313" key="2">
    <source>
        <dbReference type="Proteomes" id="UP001550739"/>
    </source>
</evidence>
<dbReference type="Proteomes" id="UP001550739">
    <property type="component" value="Unassembled WGS sequence"/>
</dbReference>
<keyword evidence="2" id="KW-1185">Reference proteome</keyword>
<proteinExistence type="predicted"/>
<name>A0ABV2ZJG0_9ACTN</name>
<dbReference type="EMBL" id="JBEZVE010000009">
    <property type="protein sequence ID" value="MEU3782693.1"/>
    <property type="molecule type" value="Genomic_DNA"/>
</dbReference>
<gene>
    <name evidence="1" type="ORF">AB0E89_19335</name>
</gene>